<comment type="caution">
    <text evidence="2">The sequence shown here is derived from an EMBL/GenBank/DDBJ whole genome shotgun (WGS) entry which is preliminary data.</text>
</comment>
<evidence type="ECO:0000256" key="1">
    <source>
        <dbReference type="SAM" id="MobiDB-lite"/>
    </source>
</evidence>
<protein>
    <submittedName>
        <fullName evidence="2">Uncharacterized protein</fullName>
    </submittedName>
</protein>
<proteinExistence type="predicted"/>
<evidence type="ECO:0000313" key="3">
    <source>
        <dbReference type="Proteomes" id="UP000245207"/>
    </source>
</evidence>
<keyword evidence="3" id="KW-1185">Reference proteome</keyword>
<feature type="compositionally biased region" description="Polar residues" evidence="1">
    <location>
        <begin position="42"/>
        <end position="52"/>
    </location>
</feature>
<name>A0A2U1KQ94_ARTAN</name>
<accession>A0A2U1KQ94</accession>
<dbReference type="EMBL" id="PKPP01015176">
    <property type="protein sequence ID" value="PWA38873.1"/>
    <property type="molecule type" value="Genomic_DNA"/>
</dbReference>
<reference evidence="2 3" key="1">
    <citation type="journal article" date="2018" name="Mol. Plant">
        <title>The genome of Artemisia annua provides insight into the evolution of Asteraceae family and artemisinin biosynthesis.</title>
        <authorList>
            <person name="Shen Q."/>
            <person name="Zhang L."/>
            <person name="Liao Z."/>
            <person name="Wang S."/>
            <person name="Yan T."/>
            <person name="Shi P."/>
            <person name="Liu M."/>
            <person name="Fu X."/>
            <person name="Pan Q."/>
            <person name="Wang Y."/>
            <person name="Lv Z."/>
            <person name="Lu X."/>
            <person name="Zhang F."/>
            <person name="Jiang W."/>
            <person name="Ma Y."/>
            <person name="Chen M."/>
            <person name="Hao X."/>
            <person name="Li L."/>
            <person name="Tang Y."/>
            <person name="Lv G."/>
            <person name="Zhou Y."/>
            <person name="Sun X."/>
            <person name="Brodelius P.E."/>
            <person name="Rose J.K.C."/>
            <person name="Tang K."/>
        </authorList>
    </citation>
    <scope>NUCLEOTIDE SEQUENCE [LARGE SCALE GENOMIC DNA]</scope>
    <source>
        <strain evidence="3">cv. Huhao1</strain>
        <tissue evidence="2">Leaf</tissue>
    </source>
</reference>
<dbReference type="AlphaFoldDB" id="A0A2U1KQ94"/>
<feature type="region of interest" description="Disordered" evidence="1">
    <location>
        <begin position="30"/>
        <end position="52"/>
    </location>
</feature>
<dbReference type="STRING" id="35608.A0A2U1KQ94"/>
<evidence type="ECO:0000313" key="2">
    <source>
        <dbReference type="EMBL" id="PWA38873.1"/>
    </source>
</evidence>
<dbReference type="Proteomes" id="UP000245207">
    <property type="component" value="Unassembled WGS sequence"/>
</dbReference>
<gene>
    <name evidence="2" type="ORF">CTI12_AA575800</name>
</gene>
<dbReference type="OrthoDB" id="10520656at2759"/>
<organism evidence="2 3">
    <name type="scientific">Artemisia annua</name>
    <name type="common">Sweet wormwood</name>
    <dbReference type="NCBI Taxonomy" id="35608"/>
    <lineage>
        <taxon>Eukaryota</taxon>
        <taxon>Viridiplantae</taxon>
        <taxon>Streptophyta</taxon>
        <taxon>Embryophyta</taxon>
        <taxon>Tracheophyta</taxon>
        <taxon>Spermatophyta</taxon>
        <taxon>Magnoliopsida</taxon>
        <taxon>eudicotyledons</taxon>
        <taxon>Gunneridae</taxon>
        <taxon>Pentapetalae</taxon>
        <taxon>asterids</taxon>
        <taxon>campanulids</taxon>
        <taxon>Asterales</taxon>
        <taxon>Asteraceae</taxon>
        <taxon>Asteroideae</taxon>
        <taxon>Anthemideae</taxon>
        <taxon>Artemisiinae</taxon>
        <taxon>Artemisia</taxon>
    </lineage>
</organism>
<sequence>MAMDWQGAPASPSSYTVKRILRLDIPVDSFSNEDKRRGRSGLVSTEMSNFTS</sequence>